<organism evidence="4 5">
    <name type="scientific">Acinetobacter baumannii MRSN 3527</name>
    <dbReference type="NCBI Taxonomy" id="1409923"/>
    <lineage>
        <taxon>Bacteria</taxon>
        <taxon>Pseudomonadati</taxon>
        <taxon>Pseudomonadota</taxon>
        <taxon>Gammaproteobacteria</taxon>
        <taxon>Moraxellales</taxon>
        <taxon>Moraxellaceae</taxon>
        <taxon>Acinetobacter</taxon>
        <taxon>Acinetobacter calcoaceticus/baumannii complex</taxon>
    </lineage>
</organism>
<dbReference type="AlphaFoldDB" id="A0A0J1A9K8"/>
<evidence type="ECO:0000313" key="5">
    <source>
        <dbReference type="Proteomes" id="UP000036122"/>
    </source>
</evidence>
<dbReference type="PIRSF" id="PIRSF028111">
    <property type="entry name" value="UCP028111"/>
    <property type="match status" value="1"/>
</dbReference>
<reference evidence="4 5" key="1">
    <citation type="submission" date="2014-07" db="EMBL/GenBank/DDBJ databases">
        <authorList>
            <person name="Harkins D.M."/>
            <person name="Lesho E."/>
            <person name="Waterman P.E."/>
            <person name="Chan A."/>
            <person name="Fouts D.E."/>
        </authorList>
    </citation>
    <scope>NUCLEOTIDE SEQUENCE [LARGE SCALE GENOMIC DNA]</scope>
    <source>
        <strain evidence="4 5">MRSN 3527</strain>
    </source>
</reference>
<feature type="domain" description="DUF7168" evidence="3">
    <location>
        <begin position="54"/>
        <end position="193"/>
    </location>
</feature>
<name>A0A0J1A9K8_ACIBA</name>
<dbReference type="RefSeq" id="WP_000062374.1">
    <property type="nucleotide sequence ID" value="NZ_JPHZ01000007.1"/>
</dbReference>
<dbReference type="InterPro" id="IPR016868">
    <property type="entry name" value="Phage_B3_Orf5"/>
</dbReference>
<dbReference type="Pfam" id="PF10979">
    <property type="entry name" value="DUF2786"/>
    <property type="match status" value="1"/>
</dbReference>
<evidence type="ECO:0000256" key="1">
    <source>
        <dbReference type="SAM" id="MobiDB-lite"/>
    </source>
</evidence>
<feature type="compositionally biased region" description="Basic and acidic residues" evidence="1">
    <location>
        <begin position="191"/>
        <end position="210"/>
    </location>
</feature>
<accession>A0A0J1A9K8</accession>
<gene>
    <name evidence="4" type="ORF">T630_2401</name>
</gene>
<evidence type="ECO:0000259" key="2">
    <source>
        <dbReference type="Pfam" id="PF10979"/>
    </source>
</evidence>
<protein>
    <submittedName>
        <fullName evidence="4">PF10979 family protein</fullName>
    </submittedName>
</protein>
<evidence type="ECO:0000259" key="3">
    <source>
        <dbReference type="Pfam" id="PF23771"/>
    </source>
</evidence>
<dbReference type="InterPro" id="IPR055592">
    <property type="entry name" value="DUF7168"/>
</dbReference>
<sequence>MSMNREEAILKIKKCLALAKSANENEAAIALRQAQALMREFQIDPDLLDIVEASCESKATKVPQAWEASLVMTIARAMQCKPIFSSGSSTWGIKASWTFIGVDPAPEVASYTFDVLYRQVIRSRKSFIENSLKRVSVKKNKVRRADLFCEGWVDSVKHLITDLDIDVPTNTTERIKKYMDKTRGKLGSFTPKDRNKGKAFNDRAANDYHAGKQSGKSAKLNQAMNGGKQYEKLGAPT</sequence>
<dbReference type="EMBL" id="JPHZ01000007">
    <property type="protein sequence ID" value="KLT91307.1"/>
    <property type="molecule type" value="Genomic_DNA"/>
</dbReference>
<proteinExistence type="predicted"/>
<feature type="compositionally biased region" description="Polar residues" evidence="1">
    <location>
        <begin position="214"/>
        <end position="224"/>
    </location>
</feature>
<dbReference type="Pfam" id="PF23771">
    <property type="entry name" value="DUF7168"/>
    <property type="match status" value="1"/>
</dbReference>
<dbReference type="Proteomes" id="UP000036122">
    <property type="component" value="Unassembled WGS sequence"/>
</dbReference>
<dbReference type="PATRIC" id="fig|1409923.3.peg.561"/>
<dbReference type="InterPro" id="IPR024498">
    <property type="entry name" value="DUF2786"/>
</dbReference>
<feature type="domain" description="DUF2786" evidence="2">
    <location>
        <begin position="10"/>
        <end position="44"/>
    </location>
</feature>
<comment type="caution">
    <text evidence="4">The sequence shown here is derived from an EMBL/GenBank/DDBJ whole genome shotgun (WGS) entry which is preliminary data.</text>
</comment>
<evidence type="ECO:0000313" key="4">
    <source>
        <dbReference type="EMBL" id="KLT91307.1"/>
    </source>
</evidence>
<feature type="region of interest" description="Disordered" evidence="1">
    <location>
        <begin position="186"/>
        <end position="237"/>
    </location>
</feature>